<evidence type="ECO:0000256" key="1">
    <source>
        <dbReference type="SAM" id="MobiDB-lite"/>
    </source>
</evidence>
<dbReference type="OrthoDB" id="198447at2157"/>
<dbReference type="Proteomes" id="UP000198932">
    <property type="component" value="Unassembled WGS sequence"/>
</dbReference>
<dbReference type="PIRSF" id="PIRSF030471">
    <property type="entry name" value="STR_Vng0742h_prd"/>
    <property type="match status" value="1"/>
</dbReference>
<accession>A0A1I6G8Z2</accession>
<name>A0A1I6G8Z2_HALSD</name>
<evidence type="ECO:0000313" key="3">
    <source>
        <dbReference type="EMBL" id="SFR38620.1"/>
    </source>
</evidence>
<evidence type="ECO:0000259" key="2">
    <source>
        <dbReference type="Pfam" id="PF10069"/>
    </source>
</evidence>
<dbReference type="InterPro" id="IPR019278">
    <property type="entry name" value="DICT_dom"/>
</dbReference>
<evidence type="ECO:0000313" key="4">
    <source>
        <dbReference type="Proteomes" id="UP000198932"/>
    </source>
</evidence>
<proteinExistence type="predicted"/>
<organism evidence="3 4">
    <name type="scientific">Halorubrum sodomense</name>
    <dbReference type="NCBI Taxonomy" id="35743"/>
    <lineage>
        <taxon>Archaea</taxon>
        <taxon>Methanobacteriati</taxon>
        <taxon>Methanobacteriota</taxon>
        <taxon>Stenosarchaea group</taxon>
        <taxon>Halobacteria</taxon>
        <taxon>Halobacteriales</taxon>
        <taxon>Haloferacaceae</taxon>
        <taxon>Halorubrum</taxon>
    </lineage>
</organism>
<sequence>MSLIELIAGVEAHEATLTVFNADPAVTDELRRHFADRNVRIVADQTASGPEEFAVLARDGEFVTAATVDDLLSRPSGDETEGSSAGDGEPRARGGAGDRVGRPVLDHLDETMFTSYSREDMVAASREIEDRAWRVGNGELHAGFQTLDVLSGESETYDLLGEKADLDVHAYAAAEGEAPETDHYTVHTGRTAELRETWFVAYDGGGYDEAKCALLAEERAPGEFYGFWSYDPETVDYIIDYLTERYGVRAAEDADGTGVPGEGATRGDAGGEESE</sequence>
<dbReference type="RefSeq" id="WP_092921129.1">
    <property type="nucleotide sequence ID" value="NZ_FOYN01000002.1"/>
</dbReference>
<reference evidence="4" key="1">
    <citation type="submission" date="2016-10" db="EMBL/GenBank/DDBJ databases">
        <authorList>
            <person name="Varghese N."/>
            <person name="Submissions S."/>
        </authorList>
    </citation>
    <scope>NUCLEOTIDE SEQUENCE [LARGE SCALE GENOMIC DNA]</scope>
    <source>
        <strain evidence="4">RD 26</strain>
    </source>
</reference>
<feature type="domain" description="DICT" evidence="2">
    <location>
        <begin position="104"/>
        <end position="219"/>
    </location>
</feature>
<gene>
    <name evidence="3" type="ORF">SAMN04487937_1747</name>
</gene>
<feature type="region of interest" description="Disordered" evidence="1">
    <location>
        <begin position="252"/>
        <end position="275"/>
    </location>
</feature>
<keyword evidence="4" id="KW-1185">Reference proteome</keyword>
<dbReference type="AlphaFoldDB" id="A0A1I6G8Z2"/>
<dbReference type="EMBL" id="FOYN01000002">
    <property type="protein sequence ID" value="SFR38620.1"/>
    <property type="molecule type" value="Genomic_DNA"/>
</dbReference>
<protein>
    <submittedName>
        <fullName evidence="3">Diguanylate Cyclase and Two-component system sensory domain-containing protein</fullName>
    </submittedName>
</protein>
<feature type="region of interest" description="Disordered" evidence="1">
    <location>
        <begin position="68"/>
        <end position="102"/>
    </location>
</feature>
<dbReference type="Pfam" id="PF10069">
    <property type="entry name" value="DICT"/>
    <property type="match status" value="1"/>
</dbReference>
<dbReference type="InterPro" id="IPR016954">
    <property type="entry name" value="Uncharacterised_Vng0742h"/>
</dbReference>